<sequence>MKRSLLMPLVLSSQLCSAGLIGLNSDELVNVTGKGGADLSWTLSLNQQYATDMSLKNISKLNGTDKNGRAIVTEAYYKMQSTDCPLLELCRLAISPNNHVENGQKKWLVFKQFQGTLQIEKFSLEGTTILNKDGNPQTAMLLKFYDNYPLKIRNLGFSSLSVESGDTGYLTTTKYSTYDSGKVVPSFDNGQEQGFMGLNMHGNLHMDGNLKIFSYNCSGGTGSRC</sequence>
<keyword evidence="1" id="KW-0732">Signal</keyword>
<evidence type="ECO:0000313" key="2">
    <source>
        <dbReference type="EMBL" id="KYQ73671.1"/>
    </source>
</evidence>
<protein>
    <submittedName>
        <fullName evidence="2">Uncharacterized protein</fullName>
    </submittedName>
</protein>
<dbReference type="EMBL" id="LUAW01000001">
    <property type="protein sequence ID" value="KYQ73671.1"/>
    <property type="molecule type" value="Genomic_DNA"/>
</dbReference>
<feature type="chain" id="PRO_5007592309" evidence="1">
    <location>
        <begin position="19"/>
        <end position="225"/>
    </location>
</feature>
<dbReference type="AlphaFoldDB" id="A0A151Y6K3"/>
<gene>
    <name evidence="2" type="ORF">AZH43_00695</name>
</gene>
<name>A0A151Y6K3_9GAMM</name>
<dbReference type="OrthoDB" id="6695901at2"/>
<keyword evidence="3" id="KW-1185">Reference proteome</keyword>
<dbReference type="Proteomes" id="UP000076276">
    <property type="component" value="Unassembled WGS sequence"/>
</dbReference>
<proteinExistence type="predicted"/>
<accession>A0A151Y6K3</accession>
<dbReference type="STRING" id="1806892.AZH43_00695"/>
<reference evidence="2 3" key="1">
    <citation type="submission" date="2016-03" db="EMBL/GenBank/DDBJ databases">
        <title>Acinetobacter genomospecies 28 strain ANC 4149.</title>
        <authorList>
            <person name="Radolfova-Krizova L."/>
            <person name="Nemec A."/>
        </authorList>
    </citation>
    <scope>NUCLEOTIDE SEQUENCE [LARGE SCALE GENOMIC DNA]</scope>
    <source>
        <strain evidence="2 3">ANC 4149</strain>
    </source>
</reference>
<organism evidence="2 3">
    <name type="scientific">Acinetobacter pragensis</name>
    <dbReference type="NCBI Taxonomy" id="1806892"/>
    <lineage>
        <taxon>Bacteria</taxon>
        <taxon>Pseudomonadati</taxon>
        <taxon>Pseudomonadota</taxon>
        <taxon>Gammaproteobacteria</taxon>
        <taxon>Moraxellales</taxon>
        <taxon>Moraxellaceae</taxon>
        <taxon>Acinetobacter</taxon>
    </lineage>
</organism>
<comment type="caution">
    <text evidence="2">The sequence shown here is derived from an EMBL/GenBank/DDBJ whole genome shotgun (WGS) entry which is preliminary data.</text>
</comment>
<feature type="signal peptide" evidence="1">
    <location>
        <begin position="1"/>
        <end position="18"/>
    </location>
</feature>
<evidence type="ECO:0000256" key="1">
    <source>
        <dbReference type="SAM" id="SignalP"/>
    </source>
</evidence>
<dbReference type="RefSeq" id="WP_067665333.1">
    <property type="nucleotide sequence ID" value="NZ_CBCSIK010000001.1"/>
</dbReference>
<evidence type="ECO:0000313" key="3">
    <source>
        <dbReference type="Proteomes" id="UP000076276"/>
    </source>
</evidence>